<name>A0ABT5AYK4_9BACT</name>
<dbReference type="Pfam" id="PF07676">
    <property type="entry name" value="PD40"/>
    <property type="match status" value="1"/>
</dbReference>
<dbReference type="RefSeq" id="WP_271994685.1">
    <property type="nucleotide sequence ID" value="NZ_JAQNDN010000001.1"/>
</dbReference>
<organism evidence="2 3">
    <name type="scientific">Nannocystis radixulma</name>
    <dbReference type="NCBI Taxonomy" id="2995305"/>
    <lineage>
        <taxon>Bacteria</taxon>
        <taxon>Pseudomonadati</taxon>
        <taxon>Myxococcota</taxon>
        <taxon>Polyangia</taxon>
        <taxon>Nannocystales</taxon>
        <taxon>Nannocystaceae</taxon>
        <taxon>Nannocystis</taxon>
    </lineage>
</organism>
<evidence type="ECO:0000313" key="3">
    <source>
        <dbReference type="Proteomes" id="UP001217838"/>
    </source>
</evidence>
<dbReference type="Proteomes" id="UP001217838">
    <property type="component" value="Unassembled WGS sequence"/>
</dbReference>
<keyword evidence="3" id="KW-1185">Reference proteome</keyword>
<feature type="region of interest" description="Disordered" evidence="1">
    <location>
        <begin position="1"/>
        <end position="57"/>
    </location>
</feature>
<feature type="compositionally biased region" description="Low complexity" evidence="1">
    <location>
        <begin position="17"/>
        <end position="52"/>
    </location>
</feature>
<dbReference type="InterPro" id="IPR011042">
    <property type="entry name" value="6-blade_b-propeller_TolB-like"/>
</dbReference>
<dbReference type="SUPFAM" id="SSF82171">
    <property type="entry name" value="DPP6 N-terminal domain-like"/>
    <property type="match status" value="1"/>
</dbReference>
<evidence type="ECO:0000313" key="2">
    <source>
        <dbReference type="EMBL" id="MDC0666926.1"/>
    </source>
</evidence>
<evidence type="ECO:0008006" key="4">
    <source>
        <dbReference type="Google" id="ProtNLM"/>
    </source>
</evidence>
<reference evidence="2 3" key="1">
    <citation type="submission" date="2022-11" db="EMBL/GenBank/DDBJ databases">
        <title>Minimal conservation of predation-associated metabolite biosynthetic gene clusters underscores biosynthetic potential of Myxococcota including descriptions for ten novel species: Archangium lansinium sp. nov., Myxococcus landrumus sp. nov., Nannocystis bai.</title>
        <authorList>
            <person name="Ahearne A."/>
            <person name="Stevens C."/>
            <person name="Dowd S."/>
        </authorList>
    </citation>
    <scope>NUCLEOTIDE SEQUENCE [LARGE SCALE GENOMIC DNA]</scope>
    <source>
        <strain evidence="2 3">NCELM</strain>
    </source>
</reference>
<gene>
    <name evidence="2" type="ORF">POL58_04225</name>
</gene>
<proteinExistence type="predicted"/>
<dbReference type="EMBL" id="JAQNDN010000001">
    <property type="protein sequence ID" value="MDC0666926.1"/>
    <property type="molecule type" value="Genomic_DNA"/>
</dbReference>
<evidence type="ECO:0000256" key="1">
    <source>
        <dbReference type="SAM" id="MobiDB-lite"/>
    </source>
</evidence>
<accession>A0ABT5AYK4</accession>
<comment type="caution">
    <text evidence="2">The sequence shown here is derived from an EMBL/GenBank/DDBJ whole genome shotgun (WGS) entry which is preliminary data.</text>
</comment>
<sequence length="594" mass="62741">MTPSSPTGIASTMATGPDSDGTATDAPTTTDGTDSAGPSTGEPTSTTGTPAGCNTLTVDPPEVTIMIDNGVHAPAQLNALCDGAPVTATWSADASYIASVDEKGLVEAGGQYGGQLVVEALHGNKTAQATVNVFLKVDLVPPEITEADKAILDGATMPDTAVLSYPYDGTVFPKGLSPAELMWHGSTPGDKYLVRYSGQFVDAKIYTLAEPPSRHTITKPLWVQISESSSGLPLNLDVHRLPAGQAAAFVLADDTWTIAAEKLIGSVYYWANSLGRVLRINPGADAPEDFLLAGGYDGCSTCHSASANGTRLILGGDIDVSTWDLVNNVPLFSTTAVGKPVRNWAMPAISPDGTVVIENGEGNLPGPPGASPGMWDAITGVKLMGTGIDDLVLNMPAFSSDGRKIAYVDHTTLSLMALDYDAVARTASNPVKLVDPGPDVTMNGIIFPSVTPDGRYVIYHRGAYPAMLDTRNGTSDMFLASIEQPGTEIRLRAGNGDDYGFYAGDRDRHWNYEPTFAPRASGGYNWAVFTSRRTFGNKLEGGKDAVKQLWLVAIDENPQPGVDPSHPAFWLHGQDVNTLNMRGFWVHKNDDPGG</sequence>
<dbReference type="InterPro" id="IPR011659">
    <property type="entry name" value="WD40"/>
</dbReference>
<feature type="compositionally biased region" description="Polar residues" evidence="1">
    <location>
        <begin position="1"/>
        <end position="14"/>
    </location>
</feature>
<dbReference type="Gene3D" id="2.120.10.30">
    <property type="entry name" value="TolB, C-terminal domain"/>
    <property type="match status" value="1"/>
</dbReference>
<protein>
    <recommendedName>
        <fullName evidence="4">BIG2 domain-containing protein</fullName>
    </recommendedName>
</protein>